<dbReference type="PANTHER" id="PTHR42110:SF1">
    <property type="entry name" value="L-ASPARAGINASE, PUTATIVE (AFU_ORTHOLOGUE AFUA_3G11890)-RELATED"/>
    <property type="match status" value="1"/>
</dbReference>
<dbReference type="InterPro" id="IPR010349">
    <property type="entry name" value="Asparaginase_II"/>
</dbReference>
<proteinExistence type="predicted"/>
<dbReference type="AlphaFoldDB" id="A0A3B0TYX4"/>
<sequence length="336" mass="36193">MIANPVLVETIRNNWVENRHRGAFCITNDHGEIIASAGDIEQSIFPRSAIKSIQALALFRSGAVEKFSLDPQEIALACASHRGEAAHIKGVKKFLEKISCCETDLECGAHFPSDPVARAAMHKAGVKPGPIHNNCSGKHSGMLAVARALDAPIKGYIGLDHPVQKLVRQCIEDLIGEDLTTDRYGTDGCSIPTFAAPLKAFAFGFARAGTGNGLNEKTAAAMRQIFAAATSHPFLVGGTGSFDSEVMKIFNGAIMSKRGAEGVYCGSIPALKLGYALKCDDGSMDAAEIMMATLLLDIVQPDAAQRQFLQQRTHKIYKNWRKMEVATMGPSRELSF</sequence>
<organism evidence="1">
    <name type="scientific">hydrothermal vent metagenome</name>
    <dbReference type="NCBI Taxonomy" id="652676"/>
    <lineage>
        <taxon>unclassified sequences</taxon>
        <taxon>metagenomes</taxon>
        <taxon>ecological metagenomes</taxon>
    </lineage>
</organism>
<name>A0A3B0TYX4_9ZZZZ</name>
<evidence type="ECO:0000313" key="1">
    <source>
        <dbReference type="EMBL" id="VAW21323.1"/>
    </source>
</evidence>
<accession>A0A3B0TYX4</accession>
<gene>
    <name evidence="1" type="ORF">MNBD_ALPHA12-1700</name>
</gene>
<dbReference type="PANTHER" id="PTHR42110">
    <property type="entry name" value="L-ASPARAGINASE, PUTATIVE (AFU_ORTHOLOGUE AFUA_3G11890)-RELATED"/>
    <property type="match status" value="1"/>
</dbReference>
<evidence type="ECO:0008006" key="2">
    <source>
        <dbReference type="Google" id="ProtNLM"/>
    </source>
</evidence>
<reference evidence="1" key="1">
    <citation type="submission" date="2018-06" db="EMBL/GenBank/DDBJ databases">
        <authorList>
            <person name="Zhirakovskaya E."/>
        </authorList>
    </citation>
    <scope>NUCLEOTIDE SEQUENCE</scope>
</reference>
<protein>
    <recommendedName>
        <fullName evidence="2">Asparaginase</fullName>
    </recommendedName>
</protein>
<dbReference type="Pfam" id="PF06089">
    <property type="entry name" value="Asparaginase_II"/>
    <property type="match status" value="1"/>
</dbReference>
<dbReference type="EMBL" id="UOEO01000165">
    <property type="protein sequence ID" value="VAW21323.1"/>
    <property type="molecule type" value="Genomic_DNA"/>
</dbReference>